<name>A0ABU6NNW2_9BACI</name>
<dbReference type="EMBL" id="JAROAS010000039">
    <property type="protein sequence ID" value="MED4129646.1"/>
    <property type="molecule type" value="Genomic_DNA"/>
</dbReference>
<evidence type="ECO:0000313" key="2">
    <source>
        <dbReference type="Proteomes" id="UP001341820"/>
    </source>
</evidence>
<dbReference type="Proteomes" id="UP001341820">
    <property type="component" value="Unassembled WGS sequence"/>
</dbReference>
<accession>A0ABU6NNW2</accession>
<evidence type="ECO:0000313" key="1">
    <source>
        <dbReference type="EMBL" id="MED4129646.1"/>
    </source>
</evidence>
<comment type="caution">
    <text evidence="1">The sequence shown here is derived from an EMBL/GenBank/DDBJ whole genome shotgun (WGS) entry which is preliminary data.</text>
</comment>
<keyword evidence="2" id="KW-1185">Reference proteome</keyword>
<organism evidence="1 2">
    <name type="scientific">Shouchella miscanthi</name>
    <dbReference type="NCBI Taxonomy" id="2598861"/>
    <lineage>
        <taxon>Bacteria</taxon>
        <taxon>Bacillati</taxon>
        <taxon>Bacillota</taxon>
        <taxon>Bacilli</taxon>
        <taxon>Bacillales</taxon>
        <taxon>Bacillaceae</taxon>
        <taxon>Shouchella</taxon>
    </lineage>
</organism>
<sequence>MKRTVVIVLIVFFIVLVGYSQYLERGPGPTTIGEEMAELFNEIQIEQIEINHYKDNVIHVGYLRNANDIGTLLEKVHALDVQETRQVVNQKALDSYLVYVKVDGGGSFSIDFNDPRVTLPSGVYTLLEDNEATAYIESLGSIEWY</sequence>
<proteinExistence type="predicted"/>
<reference evidence="1 2" key="1">
    <citation type="submission" date="2023-03" db="EMBL/GenBank/DDBJ databases">
        <title>Bacillus Genome Sequencing.</title>
        <authorList>
            <person name="Dunlap C."/>
        </authorList>
    </citation>
    <scope>NUCLEOTIDE SEQUENCE [LARGE SCALE GENOMIC DNA]</scope>
    <source>
        <strain evidence="1 2">B-4107</strain>
    </source>
</reference>
<protein>
    <submittedName>
        <fullName evidence="1">Uncharacterized protein</fullName>
    </submittedName>
</protein>
<dbReference type="RefSeq" id="WP_144558196.1">
    <property type="nucleotide sequence ID" value="NZ_CP042163.1"/>
</dbReference>
<gene>
    <name evidence="1" type="ORF">P5F74_16040</name>
</gene>